<feature type="region of interest" description="Disordered" evidence="1">
    <location>
        <begin position="1"/>
        <end position="52"/>
    </location>
</feature>
<evidence type="ECO:0000313" key="2">
    <source>
        <dbReference type="EMBL" id="KAJ1217565.1"/>
    </source>
</evidence>
<accession>A0AAV7WUE6</accession>
<gene>
    <name evidence="2" type="ORF">NDU88_005159</name>
</gene>
<dbReference type="EMBL" id="JANPWB010000001">
    <property type="protein sequence ID" value="KAJ1217565.1"/>
    <property type="molecule type" value="Genomic_DNA"/>
</dbReference>
<evidence type="ECO:0000313" key="3">
    <source>
        <dbReference type="Proteomes" id="UP001066276"/>
    </source>
</evidence>
<proteinExistence type="predicted"/>
<reference evidence="2" key="1">
    <citation type="journal article" date="2022" name="bioRxiv">
        <title>Sequencing and chromosome-scale assembly of the giantPleurodeles waltlgenome.</title>
        <authorList>
            <person name="Brown T."/>
            <person name="Elewa A."/>
            <person name="Iarovenko S."/>
            <person name="Subramanian E."/>
            <person name="Araus A.J."/>
            <person name="Petzold A."/>
            <person name="Susuki M."/>
            <person name="Suzuki K.-i.T."/>
            <person name="Hayashi T."/>
            <person name="Toyoda A."/>
            <person name="Oliveira C."/>
            <person name="Osipova E."/>
            <person name="Leigh N.D."/>
            <person name="Simon A."/>
            <person name="Yun M.H."/>
        </authorList>
    </citation>
    <scope>NUCLEOTIDE SEQUENCE</scope>
    <source>
        <strain evidence="2">20211129_DDA</strain>
        <tissue evidence="2">Liver</tissue>
    </source>
</reference>
<dbReference type="AlphaFoldDB" id="A0AAV7WUE6"/>
<protein>
    <submittedName>
        <fullName evidence="2">Uncharacterized protein</fullName>
    </submittedName>
</protein>
<evidence type="ECO:0000256" key="1">
    <source>
        <dbReference type="SAM" id="MobiDB-lite"/>
    </source>
</evidence>
<organism evidence="2 3">
    <name type="scientific">Pleurodeles waltl</name>
    <name type="common">Iberian ribbed newt</name>
    <dbReference type="NCBI Taxonomy" id="8319"/>
    <lineage>
        <taxon>Eukaryota</taxon>
        <taxon>Metazoa</taxon>
        <taxon>Chordata</taxon>
        <taxon>Craniata</taxon>
        <taxon>Vertebrata</taxon>
        <taxon>Euteleostomi</taxon>
        <taxon>Amphibia</taxon>
        <taxon>Batrachia</taxon>
        <taxon>Caudata</taxon>
        <taxon>Salamandroidea</taxon>
        <taxon>Salamandridae</taxon>
        <taxon>Pleurodelinae</taxon>
        <taxon>Pleurodeles</taxon>
    </lineage>
</organism>
<feature type="compositionally biased region" description="Acidic residues" evidence="1">
    <location>
        <begin position="8"/>
        <end position="17"/>
    </location>
</feature>
<dbReference type="Proteomes" id="UP001066276">
    <property type="component" value="Chromosome 1_1"/>
</dbReference>
<keyword evidence="3" id="KW-1185">Reference proteome</keyword>
<sequence>MRVTWLEDATDANEESTDQMPTSKQRRAGTMMPKWSRTRTVESSQWRLKEQRMRDTTPQVDILEDIRKLVLVPKCLYQGTRIK</sequence>
<comment type="caution">
    <text evidence="2">The sequence shown here is derived from an EMBL/GenBank/DDBJ whole genome shotgun (WGS) entry which is preliminary data.</text>
</comment>
<name>A0AAV7WUE6_PLEWA</name>